<accession>A0A812XV20</accession>
<dbReference type="EMBL" id="CAJNJA010039287">
    <property type="protein sequence ID" value="CAE7755268.1"/>
    <property type="molecule type" value="Genomic_DNA"/>
</dbReference>
<feature type="repeat" description="ANK" evidence="3">
    <location>
        <begin position="473"/>
        <end position="505"/>
    </location>
</feature>
<evidence type="ECO:0000256" key="4">
    <source>
        <dbReference type="SAM" id="MobiDB-lite"/>
    </source>
</evidence>
<feature type="region of interest" description="Disordered" evidence="4">
    <location>
        <begin position="219"/>
        <end position="242"/>
    </location>
</feature>
<sequence>MDWQDLTDWARESLQDILLDALKDPARCKDGEAVRTPWSFLEVQVLRVEVSGEASLCGRKAQVSVDADLDLGLQLEVVKATRFYGAQDEKRAQRWPAVLRVPGFQPGTAPELQVQFDDPQSEVAGEAVVTWFLQEGLGARLLQQTLERWEALARRRFGAAGRMPEVPRSSERSATWLPGHPGEQSGSGRSADAILRASQRLFLKPSGALETCRQDLSAKTKAEAKPPAVRPTARAVSPAQRLHEATKETFELRVLRASHAFLADPSLLHARCPSSEEGLSLLHSAVISNSADMIRLLLQARAELAPRDMLGRTPLFMALKKGSLELSKCLLEAGAFEAEEECWQRNFMLEKLWRLQCLDLRSAPELFELVDAKERPKSQGRAMLRALNQRDARTAEAALEADVCFGRRFWRLRLQKNSSLFEAGADPSVTEGGEQGLHLLTKWRQEPVARLEVQKLARKLVQARADVNAGNSRAETPLLFAAHRGDSSLVQLLLELRADPAAANEEGSTALMFAAHGGHEEVCKMLLEAYASPGTRNRHGLTAEEMATKRGFRKLGALLAAHVLAPATPGSTRTPVTAVTRVTPPAAEVPSLRPPGPAGAAAGAWRGILVELNAVAEVGRCGASTTASGIASWRTWSGAGRWKIAERHWRSSQNMSGRTVSRCG</sequence>
<dbReference type="PROSITE" id="PS50297">
    <property type="entry name" value="ANK_REP_REGION"/>
    <property type="match status" value="4"/>
</dbReference>
<dbReference type="GO" id="GO:0005737">
    <property type="term" value="C:cytoplasm"/>
    <property type="evidence" value="ECO:0007669"/>
    <property type="project" value="TreeGrafter"/>
</dbReference>
<dbReference type="Gene3D" id="1.25.40.20">
    <property type="entry name" value="Ankyrin repeat-containing domain"/>
    <property type="match status" value="3"/>
</dbReference>
<organism evidence="5 6">
    <name type="scientific">Symbiodinium necroappetens</name>
    <dbReference type="NCBI Taxonomy" id="1628268"/>
    <lineage>
        <taxon>Eukaryota</taxon>
        <taxon>Sar</taxon>
        <taxon>Alveolata</taxon>
        <taxon>Dinophyceae</taxon>
        <taxon>Suessiales</taxon>
        <taxon>Symbiodiniaceae</taxon>
        <taxon>Symbiodinium</taxon>
    </lineage>
</organism>
<dbReference type="PROSITE" id="PS50088">
    <property type="entry name" value="ANK_REPEAT"/>
    <property type="match status" value="4"/>
</dbReference>
<dbReference type="InterPro" id="IPR036770">
    <property type="entry name" value="Ankyrin_rpt-contain_sf"/>
</dbReference>
<evidence type="ECO:0000313" key="5">
    <source>
        <dbReference type="EMBL" id="CAE7755268.1"/>
    </source>
</evidence>
<name>A0A812XV20_9DINO</name>
<dbReference type="InterPro" id="IPR002110">
    <property type="entry name" value="Ankyrin_rpt"/>
</dbReference>
<protein>
    <submittedName>
        <fullName evidence="5">ANK1 protein</fullName>
    </submittedName>
</protein>
<evidence type="ECO:0000256" key="1">
    <source>
        <dbReference type="ARBA" id="ARBA00022737"/>
    </source>
</evidence>
<feature type="region of interest" description="Disordered" evidence="4">
    <location>
        <begin position="161"/>
        <end position="189"/>
    </location>
</feature>
<keyword evidence="1" id="KW-0677">Repeat</keyword>
<dbReference type="Proteomes" id="UP000601435">
    <property type="component" value="Unassembled WGS sequence"/>
</dbReference>
<dbReference type="Pfam" id="PF12796">
    <property type="entry name" value="Ank_2"/>
    <property type="match status" value="2"/>
</dbReference>
<feature type="repeat" description="ANK" evidence="3">
    <location>
        <begin position="277"/>
        <end position="309"/>
    </location>
</feature>
<gene>
    <name evidence="5" type="primary">ANK1</name>
    <name evidence="5" type="ORF">SNEC2469_LOCUS21927</name>
</gene>
<evidence type="ECO:0000313" key="6">
    <source>
        <dbReference type="Proteomes" id="UP000601435"/>
    </source>
</evidence>
<proteinExistence type="predicted"/>
<keyword evidence="2 3" id="KW-0040">ANK repeat</keyword>
<dbReference type="OrthoDB" id="539213at2759"/>
<evidence type="ECO:0000256" key="2">
    <source>
        <dbReference type="ARBA" id="ARBA00023043"/>
    </source>
</evidence>
<comment type="caution">
    <text evidence="5">The sequence shown here is derived from an EMBL/GenBank/DDBJ whole genome shotgun (WGS) entry which is preliminary data.</text>
</comment>
<dbReference type="SMART" id="SM00248">
    <property type="entry name" value="ANK"/>
    <property type="match status" value="4"/>
</dbReference>
<feature type="repeat" description="ANK" evidence="3">
    <location>
        <begin position="506"/>
        <end position="538"/>
    </location>
</feature>
<keyword evidence="6" id="KW-1185">Reference proteome</keyword>
<dbReference type="AlphaFoldDB" id="A0A812XV20"/>
<reference evidence="5" key="1">
    <citation type="submission" date="2021-02" db="EMBL/GenBank/DDBJ databases">
        <authorList>
            <person name="Dougan E. K."/>
            <person name="Rhodes N."/>
            <person name="Thang M."/>
            <person name="Chan C."/>
        </authorList>
    </citation>
    <scope>NUCLEOTIDE SEQUENCE</scope>
</reference>
<feature type="repeat" description="ANK" evidence="3">
    <location>
        <begin position="310"/>
        <end position="335"/>
    </location>
</feature>
<dbReference type="SUPFAM" id="SSF48403">
    <property type="entry name" value="Ankyrin repeat"/>
    <property type="match status" value="1"/>
</dbReference>
<dbReference type="PANTHER" id="PTHR24198">
    <property type="entry name" value="ANKYRIN REPEAT AND PROTEIN KINASE DOMAIN-CONTAINING PROTEIN"/>
    <property type="match status" value="1"/>
</dbReference>
<dbReference type="PANTHER" id="PTHR24198:SF165">
    <property type="entry name" value="ANKYRIN REPEAT-CONTAINING PROTEIN-RELATED"/>
    <property type="match status" value="1"/>
</dbReference>
<evidence type="ECO:0000256" key="3">
    <source>
        <dbReference type="PROSITE-ProRule" id="PRU00023"/>
    </source>
</evidence>